<evidence type="ECO:0000313" key="8">
    <source>
        <dbReference type="Proteomes" id="UP001162834"/>
    </source>
</evidence>
<evidence type="ECO:0000256" key="1">
    <source>
        <dbReference type="ARBA" id="ARBA00004651"/>
    </source>
</evidence>
<evidence type="ECO:0000256" key="6">
    <source>
        <dbReference type="SAM" id="Phobius"/>
    </source>
</evidence>
<dbReference type="AlphaFoldDB" id="A0A9E6Y117"/>
<dbReference type="EMBL" id="CP087164">
    <property type="protein sequence ID" value="UGS37642.1"/>
    <property type="molecule type" value="Genomic_DNA"/>
</dbReference>
<keyword evidence="8" id="KW-1185">Reference proteome</keyword>
<keyword evidence="5 6" id="KW-0472">Membrane</keyword>
<keyword evidence="3 6" id="KW-0812">Transmembrane</keyword>
<reference evidence="7" key="1">
    <citation type="journal article" date="2022" name="Int. J. Syst. Evol. Microbiol.">
        <title>Pseudomonas aegrilactucae sp. nov. and Pseudomonas morbosilactucae sp. nov., pathogens causing bacterial rot of lettuce in Japan.</title>
        <authorList>
            <person name="Sawada H."/>
            <person name="Fujikawa T."/>
            <person name="Satou M."/>
        </authorList>
    </citation>
    <scope>NUCLEOTIDE SEQUENCE</scope>
    <source>
        <strain evidence="7">0166_1</strain>
    </source>
</reference>
<organism evidence="7 8">
    <name type="scientific">Capillimicrobium parvum</name>
    <dbReference type="NCBI Taxonomy" id="2884022"/>
    <lineage>
        <taxon>Bacteria</taxon>
        <taxon>Bacillati</taxon>
        <taxon>Actinomycetota</taxon>
        <taxon>Thermoleophilia</taxon>
        <taxon>Solirubrobacterales</taxon>
        <taxon>Capillimicrobiaceae</taxon>
        <taxon>Capillimicrobium</taxon>
    </lineage>
</organism>
<dbReference type="KEGG" id="sbae:DSM104329_04062"/>
<feature type="transmembrane region" description="Helical" evidence="6">
    <location>
        <begin position="45"/>
        <end position="64"/>
    </location>
</feature>
<accession>A0A9E6Y117</accession>
<dbReference type="Pfam" id="PF03706">
    <property type="entry name" value="LPG_synthase_TM"/>
    <property type="match status" value="1"/>
</dbReference>
<dbReference type="PANTHER" id="PTHR39087:SF2">
    <property type="entry name" value="UPF0104 MEMBRANE PROTEIN MJ1595"/>
    <property type="match status" value="1"/>
</dbReference>
<dbReference type="PANTHER" id="PTHR39087">
    <property type="entry name" value="UPF0104 MEMBRANE PROTEIN MJ1595"/>
    <property type="match status" value="1"/>
</dbReference>
<feature type="transmembrane region" description="Helical" evidence="6">
    <location>
        <begin position="196"/>
        <end position="218"/>
    </location>
</feature>
<dbReference type="NCBIfam" id="TIGR00374">
    <property type="entry name" value="flippase-like domain"/>
    <property type="match status" value="1"/>
</dbReference>
<dbReference type="RefSeq" id="WP_259311691.1">
    <property type="nucleotide sequence ID" value="NZ_CP087164.1"/>
</dbReference>
<feature type="transmembrane region" description="Helical" evidence="6">
    <location>
        <begin position="293"/>
        <end position="312"/>
    </location>
</feature>
<keyword evidence="2" id="KW-1003">Cell membrane</keyword>
<protein>
    <recommendedName>
        <fullName evidence="9">Flippase-like domain-containing protein</fullName>
    </recommendedName>
</protein>
<proteinExistence type="predicted"/>
<sequence length="383" mass="41178">MSDDVRLEEARKHALRPWSAESIAELEREALNDEEMPRVQFSGKALALGVLFILSIVAFLYFVLPQIEGLNDTWHRIEQGSPWWLGVAAVFTVLSFGGYVLLFHGIFAPGAPRQLTAAEAYQVTMAALAATRLFAAAGAGGLALQAWAMRRSGMSRKMVADRTITFLVLQYAVYMACMVIFGVGLYVGLFSGPAPFAITVVPAIFAAVAIAISLLLALTPTDLQRRLEGFARHGGRLARLAQKLATVPATMSQGVRDAIKHVRGRDPSLAGAVAYWGFNIAVLWASFRAFGDSPSLAVLVMSYFVGMLGNLLPLPGGVGGVDGGMIGACIAFGVPSSLAVVAVLTYRAFAFWLPTLPGIVAYFQLRRTVNRWRAEPLPQTTTG</sequence>
<feature type="transmembrane region" description="Helical" evidence="6">
    <location>
        <begin position="349"/>
        <end position="365"/>
    </location>
</feature>
<evidence type="ECO:0008006" key="9">
    <source>
        <dbReference type="Google" id="ProtNLM"/>
    </source>
</evidence>
<feature type="transmembrane region" description="Helical" evidence="6">
    <location>
        <begin position="324"/>
        <end position="343"/>
    </location>
</feature>
<dbReference type="InterPro" id="IPR022791">
    <property type="entry name" value="L-PG_synthase/AglD"/>
</dbReference>
<evidence type="ECO:0000256" key="2">
    <source>
        <dbReference type="ARBA" id="ARBA00022475"/>
    </source>
</evidence>
<feature type="transmembrane region" description="Helical" evidence="6">
    <location>
        <begin position="84"/>
        <end position="108"/>
    </location>
</feature>
<comment type="subcellular location">
    <subcellularLocation>
        <location evidence="1">Cell membrane</location>
        <topology evidence="1">Multi-pass membrane protein</topology>
    </subcellularLocation>
</comment>
<dbReference type="Proteomes" id="UP001162834">
    <property type="component" value="Chromosome"/>
</dbReference>
<evidence type="ECO:0000256" key="4">
    <source>
        <dbReference type="ARBA" id="ARBA00022989"/>
    </source>
</evidence>
<evidence type="ECO:0000256" key="5">
    <source>
        <dbReference type="ARBA" id="ARBA00023136"/>
    </source>
</evidence>
<gene>
    <name evidence="7" type="ORF">DSM104329_04062</name>
</gene>
<feature type="transmembrane region" description="Helical" evidence="6">
    <location>
        <begin position="164"/>
        <end position="190"/>
    </location>
</feature>
<evidence type="ECO:0000256" key="3">
    <source>
        <dbReference type="ARBA" id="ARBA00022692"/>
    </source>
</evidence>
<evidence type="ECO:0000313" key="7">
    <source>
        <dbReference type="EMBL" id="UGS37642.1"/>
    </source>
</evidence>
<feature type="transmembrane region" description="Helical" evidence="6">
    <location>
        <begin position="269"/>
        <end position="287"/>
    </location>
</feature>
<name>A0A9E6Y117_9ACTN</name>
<feature type="transmembrane region" description="Helical" evidence="6">
    <location>
        <begin position="120"/>
        <end position="144"/>
    </location>
</feature>
<keyword evidence="4 6" id="KW-1133">Transmembrane helix</keyword>
<dbReference type="GO" id="GO:0005886">
    <property type="term" value="C:plasma membrane"/>
    <property type="evidence" value="ECO:0007669"/>
    <property type="project" value="UniProtKB-SubCell"/>
</dbReference>